<dbReference type="Proteomes" id="UP001458880">
    <property type="component" value="Unassembled WGS sequence"/>
</dbReference>
<keyword evidence="2" id="KW-1185">Reference proteome</keyword>
<protein>
    <submittedName>
        <fullName evidence="1">Uncharacterized protein</fullName>
    </submittedName>
</protein>
<comment type="caution">
    <text evidence="1">The sequence shown here is derived from an EMBL/GenBank/DDBJ whole genome shotgun (WGS) entry which is preliminary data.</text>
</comment>
<evidence type="ECO:0000313" key="2">
    <source>
        <dbReference type="Proteomes" id="UP001458880"/>
    </source>
</evidence>
<gene>
    <name evidence="1" type="ORF">QE152_g13287</name>
</gene>
<reference evidence="1 2" key="1">
    <citation type="journal article" date="2024" name="BMC Genomics">
        <title>De novo assembly and annotation of Popillia japonica's genome with initial clues to its potential as an invasive pest.</title>
        <authorList>
            <person name="Cucini C."/>
            <person name="Boschi S."/>
            <person name="Funari R."/>
            <person name="Cardaioli E."/>
            <person name="Iannotti N."/>
            <person name="Marturano G."/>
            <person name="Paoli F."/>
            <person name="Bruttini M."/>
            <person name="Carapelli A."/>
            <person name="Frati F."/>
            <person name="Nardi F."/>
        </authorList>
    </citation>
    <scope>NUCLEOTIDE SEQUENCE [LARGE SCALE GENOMIC DNA]</scope>
    <source>
        <strain evidence="1">DMR45628</strain>
    </source>
</reference>
<accession>A0AAW1LCN3</accession>
<evidence type="ECO:0000313" key="1">
    <source>
        <dbReference type="EMBL" id="KAK9731883.1"/>
    </source>
</evidence>
<proteinExistence type="predicted"/>
<dbReference type="EMBL" id="JASPKY010000125">
    <property type="protein sequence ID" value="KAK9731883.1"/>
    <property type="molecule type" value="Genomic_DNA"/>
</dbReference>
<dbReference type="AlphaFoldDB" id="A0AAW1LCN3"/>
<name>A0AAW1LCN3_POPJA</name>
<sequence length="82" mass="9436">MLPHNDPNQSARPFLTFTLSTVNAPTRSYSEIKRSFHYLTFVSAILKTGSILKVDNGAPAESKRQIYLPDMEMRFYKKRRVG</sequence>
<organism evidence="1 2">
    <name type="scientific">Popillia japonica</name>
    <name type="common">Japanese beetle</name>
    <dbReference type="NCBI Taxonomy" id="7064"/>
    <lineage>
        <taxon>Eukaryota</taxon>
        <taxon>Metazoa</taxon>
        <taxon>Ecdysozoa</taxon>
        <taxon>Arthropoda</taxon>
        <taxon>Hexapoda</taxon>
        <taxon>Insecta</taxon>
        <taxon>Pterygota</taxon>
        <taxon>Neoptera</taxon>
        <taxon>Endopterygota</taxon>
        <taxon>Coleoptera</taxon>
        <taxon>Polyphaga</taxon>
        <taxon>Scarabaeiformia</taxon>
        <taxon>Scarabaeidae</taxon>
        <taxon>Rutelinae</taxon>
        <taxon>Popillia</taxon>
    </lineage>
</organism>